<sequence length="215" mass="24059">MVQNPVAVGRRFGPQKDLPNVDNEARYPIQLKYSEKSGVLCHSSEHHKPLRPYRVLHSPSTVLRQLLARDERRLVATTNVVRSIRPNGRGVLLYSTWLPWTGRAGIRGFLGLFHFLRFPNTPDFVIGAHDHSPLTSDNSSEQVMSGTEGDISPLIGLKYKALVGRVALHCSKKTPSTLQRNGDLVPYDGGAVGEFVIRICWFLNCKAIFPHLTRP</sequence>
<reference evidence="1 2" key="2">
    <citation type="journal article" date="2021" name="Genomics">
        <title>High-quality reference genome for Clonorchis sinensis.</title>
        <authorList>
            <person name="Young N.D."/>
            <person name="Stroehlein A.J."/>
            <person name="Kinkar L."/>
            <person name="Wang T."/>
            <person name="Sohn W.M."/>
            <person name="Chang B.C.H."/>
            <person name="Kaur P."/>
            <person name="Weisz D."/>
            <person name="Dudchenko O."/>
            <person name="Aiden E.L."/>
            <person name="Korhonen P.K."/>
            <person name="Gasser R.B."/>
        </authorList>
    </citation>
    <scope>NUCLEOTIDE SEQUENCE [LARGE SCALE GENOMIC DNA]</scope>
    <source>
        <strain evidence="1">Cs-k2</strain>
    </source>
</reference>
<keyword evidence="2" id="KW-1185">Reference proteome</keyword>
<evidence type="ECO:0000313" key="1">
    <source>
        <dbReference type="EMBL" id="KAG5442633.1"/>
    </source>
</evidence>
<comment type="caution">
    <text evidence="1">The sequence shown here is derived from an EMBL/GenBank/DDBJ whole genome shotgun (WGS) entry which is preliminary data.</text>
</comment>
<name>A0A3R7C5H4_CLOSI</name>
<dbReference type="EMBL" id="NIRI02000056">
    <property type="protein sequence ID" value="KAG5442633.1"/>
    <property type="molecule type" value="Genomic_DNA"/>
</dbReference>
<reference evidence="1 2" key="1">
    <citation type="journal article" date="2018" name="Biotechnol. Adv.">
        <title>Improved genomic resources and new bioinformatic workflow for the carcinogenic parasite Clonorchis sinensis: Biotechnological implications.</title>
        <authorList>
            <person name="Wang D."/>
            <person name="Korhonen P.K."/>
            <person name="Gasser R.B."/>
            <person name="Young N.D."/>
        </authorList>
    </citation>
    <scope>NUCLEOTIDE SEQUENCE [LARGE SCALE GENOMIC DNA]</scope>
    <source>
        <strain evidence="1">Cs-k2</strain>
    </source>
</reference>
<gene>
    <name evidence="1" type="ORF">CSKR_113917</name>
</gene>
<evidence type="ECO:0000313" key="2">
    <source>
        <dbReference type="Proteomes" id="UP000286415"/>
    </source>
</evidence>
<dbReference type="Proteomes" id="UP000286415">
    <property type="component" value="Unassembled WGS sequence"/>
</dbReference>
<protein>
    <submittedName>
        <fullName evidence="1">Uncharacterized protein</fullName>
    </submittedName>
</protein>
<organism evidence="1 2">
    <name type="scientific">Clonorchis sinensis</name>
    <name type="common">Chinese liver fluke</name>
    <dbReference type="NCBI Taxonomy" id="79923"/>
    <lineage>
        <taxon>Eukaryota</taxon>
        <taxon>Metazoa</taxon>
        <taxon>Spiralia</taxon>
        <taxon>Lophotrochozoa</taxon>
        <taxon>Platyhelminthes</taxon>
        <taxon>Trematoda</taxon>
        <taxon>Digenea</taxon>
        <taxon>Opisthorchiida</taxon>
        <taxon>Opisthorchiata</taxon>
        <taxon>Opisthorchiidae</taxon>
        <taxon>Clonorchis</taxon>
    </lineage>
</organism>
<accession>A0A3R7C5H4</accession>
<dbReference type="InParanoid" id="A0A3R7C5H4"/>
<dbReference type="AlphaFoldDB" id="A0A3R7C5H4"/>
<proteinExistence type="predicted"/>